<dbReference type="Pfam" id="PF00151">
    <property type="entry name" value="Lipase"/>
    <property type="match status" value="1"/>
</dbReference>
<evidence type="ECO:0000256" key="1">
    <source>
        <dbReference type="ARBA" id="ARBA00004613"/>
    </source>
</evidence>
<feature type="binding site" evidence="5">
    <location>
        <position position="192"/>
    </location>
    <ligand>
        <name>Ca(2+)</name>
        <dbReference type="ChEBI" id="CHEBI:29108"/>
    </ligand>
</feature>
<dbReference type="GO" id="GO:0005615">
    <property type="term" value="C:extracellular space"/>
    <property type="evidence" value="ECO:0007669"/>
    <property type="project" value="TreeGrafter"/>
</dbReference>
<evidence type="ECO:0000256" key="6">
    <source>
        <dbReference type="RuleBase" id="RU004262"/>
    </source>
</evidence>
<keyword evidence="3" id="KW-0964">Secreted</keyword>
<keyword evidence="5" id="KW-0479">Metal-binding</keyword>
<feature type="active site" description="Nucleophile" evidence="4">
    <location>
        <position position="151"/>
    </location>
</feature>
<keyword evidence="9" id="KW-1185">Reference proteome</keyword>
<dbReference type="GO" id="GO:0016298">
    <property type="term" value="F:lipase activity"/>
    <property type="evidence" value="ECO:0007669"/>
    <property type="project" value="InterPro"/>
</dbReference>
<dbReference type="InterPro" id="IPR000734">
    <property type="entry name" value="TAG_lipase"/>
</dbReference>
<dbReference type="InterPro" id="IPR029058">
    <property type="entry name" value="AB_hydrolase_fold"/>
</dbReference>
<feature type="active site" description="Charge relay system" evidence="4">
    <location>
        <position position="176"/>
    </location>
</feature>
<evidence type="ECO:0000256" key="5">
    <source>
        <dbReference type="PIRSR" id="PIRSR000865-2"/>
    </source>
</evidence>
<dbReference type="AlphaFoldDB" id="A0AAV3Z1C0"/>
<accession>A0AAV3Z1C0</accession>
<evidence type="ECO:0000259" key="7">
    <source>
        <dbReference type="Pfam" id="PF00151"/>
    </source>
</evidence>
<evidence type="ECO:0000313" key="9">
    <source>
        <dbReference type="Proteomes" id="UP000735302"/>
    </source>
</evidence>
<dbReference type="GO" id="GO:0046872">
    <property type="term" value="F:metal ion binding"/>
    <property type="evidence" value="ECO:0007669"/>
    <property type="project" value="UniProtKB-KW"/>
</dbReference>
<comment type="subcellular location">
    <subcellularLocation>
        <location evidence="1">Secreted</location>
    </subcellularLocation>
</comment>
<feature type="domain" description="Lipase" evidence="7">
    <location>
        <begin position="53"/>
        <end position="353"/>
    </location>
</feature>
<evidence type="ECO:0000256" key="2">
    <source>
        <dbReference type="ARBA" id="ARBA00010701"/>
    </source>
</evidence>
<dbReference type="InterPro" id="IPR016272">
    <property type="entry name" value="Lipase_LIPH"/>
</dbReference>
<sequence length="480" mass="51519">MAATRCYDNLGCYESSILHALPQEPTHLRTRYTVSCRGHVDDAVIFATDGKTAMKSKIEKSCFSVDKPIKLLTHGFNGKGTAAWVLSMRDAFLAKEDCNVVVVDWHHGATYPYEQAVANSLLVARQVGNFIRHLELVHGVPPLTVHLIGHSIGAHISGNAGAAVAPSRVARVSGLDPAEPYFDRLDDSLRLDPSDAIFVDVIHTDAETFTGLKGYGSVRRQGHVDFYPNGGVRQPGCISPSDLANLLPDTATYSRSGIACSHSRALYLFIESLNSHSGEDIGKSSGSNTTGTSSVTGSCSMSDAADCQSWEDFESGNCKSCPGKACLLMGYYADKFPAARGSIYLSTTSNAPFCGKDYLVSVQVSPDQGHAFGRLILVLENNTSLLEILDFSRADRHYRSLRTETHVMTIAASVGDALTLDAVFLPGSGLSSLGTTSSLSIERVDVTDLADSNNRWSFCRSDGQVLQAGDDGSKQTLTIC</sequence>
<dbReference type="PRINTS" id="PR00821">
    <property type="entry name" value="TAGLIPASE"/>
</dbReference>
<feature type="binding site" evidence="5">
    <location>
        <position position="195"/>
    </location>
    <ligand>
        <name>Ca(2+)</name>
        <dbReference type="ChEBI" id="CHEBI:29108"/>
    </ligand>
</feature>
<dbReference type="GO" id="GO:0016042">
    <property type="term" value="P:lipid catabolic process"/>
    <property type="evidence" value="ECO:0007669"/>
    <property type="project" value="TreeGrafter"/>
</dbReference>
<comment type="similarity">
    <text evidence="2 6">Belongs to the AB hydrolase superfamily. Lipase family.</text>
</comment>
<dbReference type="PIRSF" id="PIRSF000865">
    <property type="entry name" value="Lipoprotein_lipase_LIPH"/>
    <property type="match status" value="1"/>
</dbReference>
<dbReference type="InterPro" id="IPR033906">
    <property type="entry name" value="Lipase_N"/>
</dbReference>
<keyword evidence="5" id="KW-0106">Calcium</keyword>
<dbReference type="SUPFAM" id="SSF53474">
    <property type="entry name" value="alpha/beta-Hydrolases"/>
    <property type="match status" value="1"/>
</dbReference>
<name>A0AAV3Z1C0_9GAST</name>
<comment type="caution">
    <text evidence="8">The sequence shown here is derived from an EMBL/GenBank/DDBJ whole genome shotgun (WGS) entry which is preliminary data.</text>
</comment>
<evidence type="ECO:0000256" key="4">
    <source>
        <dbReference type="PIRSR" id="PIRSR000865-1"/>
    </source>
</evidence>
<dbReference type="CDD" id="cd00707">
    <property type="entry name" value="Pancreat_lipase_like"/>
    <property type="match status" value="1"/>
</dbReference>
<protein>
    <submittedName>
        <fullName evidence="8">Transposase</fullName>
    </submittedName>
</protein>
<proteinExistence type="inferred from homology"/>
<feature type="binding site" evidence="5">
    <location>
        <position position="190"/>
    </location>
    <ligand>
        <name>Ca(2+)</name>
        <dbReference type="ChEBI" id="CHEBI:29108"/>
    </ligand>
</feature>
<evidence type="ECO:0000313" key="8">
    <source>
        <dbReference type="EMBL" id="GFN89194.1"/>
    </source>
</evidence>
<organism evidence="8 9">
    <name type="scientific">Plakobranchus ocellatus</name>
    <dbReference type="NCBI Taxonomy" id="259542"/>
    <lineage>
        <taxon>Eukaryota</taxon>
        <taxon>Metazoa</taxon>
        <taxon>Spiralia</taxon>
        <taxon>Lophotrochozoa</taxon>
        <taxon>Mollusca</taxon>
        <taxon>Gastropoda</taxon>
        <taxon>Heterobranchia</taxon>
        <taxon>Euthyneura</taxon>
        <taxon>Panpulmonata</taxon>
        <taxon>Sacoglossa</taxon>
        <taxon>Placobranchoidea</taxon>
        <taxon>Plakobranchidae</taxon>
        <taxon>Plakobranchus</taxon>
    </lineage>
</organism>
<reference evidence="8 9" key="1">
    <citation type="journal article" date="2021" name="Elife">
        <title>Chloroplast acquisition without the gene transfer in kleptoplastic sea slugs, Plakobranchus ocellatus.</title>
        <authorList>
            <person name="Maeda T."/>
            <person name="Takahashi S."/>
            <person name="Yoshida T."/>
            <person name="Shimamura S."/>
            <person name="Takaki Y."/>
            <person name="Nagai Y."/>
            <person name="Toyoda A."/>
            <person name="Suzuki Y."/>
            <person name="Arimoto A."/>
            <person name="Ishii H."/>
            <person name="Satoh N."/>
            <person name="Nishiyama T."/>
            <person name="Hasebe M."/>
            <person name="Maruyama T."/>
            <person name="Minagawa J."/>
            <person name="Obokata J."/>
            <person name="Shigenobu S."/>
        </authorList>
    </citation>
    <scope>NUCLEOTIDE SEQUENCE [LARGE SCALE GENOMIC DNA]</scope>
</reference>
<dbReference type="GO" id="GO:0052689">
    <property type="term" value="F:carboxylic ester hydrolase activity"/>
    <property type="evidence" value="ECO:0007669"/>
    <property type="project" value="InterPro"/>
</dbReference>
<dbReference type="Gene3D" id="3.40.50.1820">
    <property type="entry name" value="alpha/beta hydrolase"/>
    <property type="match status" value="1"/>
</dbReference>
<evidence type="ECO:0000256" key="3">
    <source>
        <dbReference type="ARBA" id="ARBA00022525"/>
    </source>
</evidence>
<dbReference type="InterPro" id="IPR013818">
    <property type="entry name" value="Lipase"/>
</dbReference>
<dbReference type="PANTHER" id="PTHR11610">
    <property type="entry name" value="LIPASE"/>
    <property type="match status" value="1"/>
</dbReference>
<feature type="active site" description="Charge relay system" evidence="4">
    <location>
        <position position="262"/>
    </location>
</feature>
<gene>
    <name evidence="8" type="ORF">PoB_001570000</name>
</gene>
<dbReference type="EMBL" id="BLXT01001916">
    <property type="protein sequence ID" value="GFN89194.1"/>
    <property type="molecule type" value="Genomic_DNA"/>
</dbReference>
<dbReference type="Proteomes" id="UP000735302">
    <property type="component" value="Unassembled WGS sequence"/>
</dbReference>